<dbReference type="Gene3D" id="1.20.930.20">
    <property type="entry name" value="Adaptor protein Cbl, N-terminal domain"/>
    <property type="match status" value="1"/>
</dbReference>
<gene>
    <name evidence="4" type="ORF">PIIN_08952</name>
</gene>
<dbReference type="PANTHER" id="PTHR10039">
    <property type="entry name" value="AMELOGENIN"/>
    <property type="match status" value="1"/>
</dbReference>
<evidence type="ECO:0000259" key="3">
    <source>
        <dbReference type="Pfam" id="PF24883"/>
    </source>
</evidence>
<dbReference type="CDD" id="cd21037">
    <property type="entry name" value="MLKL_NTD"/>
    <property type="match status" value="1"/>
</dbReference>
<evidence type="ECO:0000313" key="5">
    <source>
        <dbReference type="Proteomes" id="UP000007148"/>
    </source>
</evidence>
<dbReference type="OrthoDB" id="3248304at2759"/>
<dbReference type="SUPFAM" id="SSF52540">
    <property type="entry name" value="P-loop containing nucleoside triphosphate hydrolases"/>
    <property type="match status" value="1"/>
</dbReference>
<dbReference type="InterPro" id="IPR036537">
    <property type="entry name" value="Adaptor_Cbl_N_dom_sf"/>
</dbReference>
<dbReference type="HOGENOM" id="CLU_000288_6_5_1"/>
<feature type="domain" description="Nephrocystin 3-like N-terminal" evidence="3">
    <location>
        <begin position="243"/>
        <end position="396"/>
    </location>
</feature>
<keyword evidence="1" id="KW-0677">Repeat</keyword>
<protein>
    <recommendedName>
        <fullName evidence="3">Nephrocystin 3-like N-terminal domain-containing protein</fullName>
    </recommendedName>
</protein>
<feature type="region of interest" description="Disordered" evidence="2">
    <location>
        <begin position="1"/>
        <end position="38"/>
    </location>
</feature>
<dbReference type="eggNOG" id="KOG0266">
    <property type="taxonomic scope" value="Eukaryota"/>
</dbReference>
<dbReference type="Pfam" id="PF24883">
    <property type="entry name" value="NPHP3_N"/>
    <property type="match status" value="1"/>
</dbReference>
<dbReference type="AlphaFoldDB" id="G4TUH9"/>
<dbReference type="InterPro" id="IPR059179">
    <property type="entry name" value="MLKL-like_MCAfunc"/>
</dbReference>
<name>G4TUH9_SERID</name>
<feature type="compositionally biased region" description="Polar residues" evidence="2">
    <location>
        <begin position="18"/>
        <end position="36"/>
    </location>
</feature>
<dbReference type="InterPro" id="IPR027417">
    <property type="entry name" value="P-loop_NTPase"/>
</dbReference>
<dbReference type="OMA" id="THETIYN"/>
<proteinExistence type="predicted"/>
<dbReference type="PANTHER" id="PTHR10039:SF16">
    <property type="entry name" value="GPI INOSITOL-DEACYLASE"/>
    <property type="match status" value="1"/>
</dbReference>
<evidence type="ECO:0000313" key="4">
    <source>
        <dbReference type="EMBL" id="CCA74972.1"/>
    </source>
</evidence>
<keyword evidence="5" id="KW-1185">Reference proteome</keyword>
<feature type="compositionally biased region" description="Basic residues" evidence="2">
    <location>
        <begin position="1"/>
        <end position="13"/>
    </location>
</feature>
<evidence type="ECO:0000256" key="1">
    <source>
        <dbReference type="ARBA" id="ARBA00022737"/>
    </source>
</evidence>
<reference evidence="4 5" key="1">
    <citation type="journal article" date="2011" name="PLoS Pathog.">
        <title>Endophytic Life Strategies Decoded by Genome and Transcriptome Analyses of the Mutualistic Root Symbiont Piriformospora indica.</title>
        <authorList>
            <person name="Zuccaro A."/>
            <person name="Lahrmann U."/>
            <person name="Guldener U."/>
            <person name="Langen G."/>
            <person name="Pfiffi S."/>
            <person name="Biedenkopf D."/>
            <person name="Wong P."/>
            <person name="Samans B."/>
            <person name="Grimm C."/>
            <person name="Basiewicz M."/>
            <person name="Murat C."/>
            <person name="Martin F."/>
            <person name="Kogel K.H."/>
        </authorList>
    </citation>
    <scope>NUCLEOTIDE SEQUENCE [LARGE SCALE GENOMIC DNA]</scope>
    <source>
        <strain evidence="4 5">DSM 11827</strain>
    </source>
</reference>
<dbReference type="Gene3D" id="3.40.50.300">
    <property type="entry name" value="P-loop containing nucleotide triphosphate hydrolases"/>
    <property type="match status" value="1"/>
</dbReference>
<dbReference type="Proteomes" id="UP000007148">
    <property type="component" value="Unassembled WGS sequence"/>
</dbReference>
<dbReference type="EMBL" id="CAFZ01000380">
    <property type="protein sequence ID" value="CCA74972.1"/>
    <property type="molecule type" value="Genomic_DNA"/>
</dbReference>
<organism evidence="4 5">
    <name type="scientific">Serendipita indica (strain DSM 11827)</name>
    <name type="common">Root endophyte fungus</name>
    <name type="synonym">Piriformospora indica</name>
    <dbReference type="NCBI Taxonomy" id="1109443"/>
    <lineage>
        <taxon>Eukaryota</taxon>
        <taxon>Fungi</taxon>
        <taxon>Dikarya</taxon>
        <taxon>Basidiomycota</taxon>
        <taxon>Agaricomycotina</taxon>
        <taxon>Agaricomycetes</taxon>
        <taxon>Sebacinales</taxon>
        <taxon>Serendipitaceae</taxon>
        <taxon>Serendipita</taxon>
    </lineage>
</organism>
<dbReference type="InParanoid" id="G4TUH9"/>
<dbReference type="GO" id="GO:0007166">
    <property type="term" value="P:cell surface receptor signaling pathway"/>
    <property type="evidence" value="ECO:0007669"/>
    <property type="project" value="InterPro"/>
</dbReference>
<accession>G4TUH9</accession>
<evidence type="ECO:0000256" key="2">
    <source>
        <dbReference type="SAM" id="MobiDB-lite"/>
    </source>
</evidence>
<dbReference type="InterPro" id="IPR056884">
    <property type="entry name" value="NPHP3-like_N"/>
</dbReference>
<comment type="caution">
    <text evidence="4">The sequence shown here is derived from an EMBL/GenBank/DDBJ whole genome shotgun (WGS) entry which is preliminary data.</text>
</comment>
<sequence length="550" mass="61480">MSKLWPKGKGKTTRSKDTSNPSVSQSNTSPASTSTGWEKARDTAIPILELVANISEGSDVLASLKAACKATKQILEMARAIQNNKDNWGRLAERLQGHLESMENQITIFEGYPEESRKVDDSLRQPLLAYVRKLDGIQKAVEARTRSRLLFRATKVDMDAGDIRDFHQDIDDCHQRLMTALAVSSSFHIQIVKGDTKFIKEDARTLLKDADLVIISQLPTVLSTSVIVHNRCNPGTRVAVLSSIRRWGEGEFAEPIFWLCDIAGSGKSTVSTSMVAFWKEKGLLAGHFFFSVASSEESTIAKMCPTFARQMFENLPMLASSVVGAVKRHPSIMTSIFEEQFRTLIVEPTKRQNNPAILVIDALDECKSVSERRKLVETLAMAVQESKNLKIFMTSRPDPVIQAVLGSLPIKAKMEDRLHDASQRDNIDDIAIYIEQSINGMLPEDKKRRLVQNANGLFIWASTACRMLTSETTWDTHETIYNRLISVDKTGEIDDIYDLVFERIELRYRRTMCSMLAVLLAAFEPLSIEDLEEVLKYAGVDGSADALGQI</sequence>